<sequence length="271" mass="31116">MTTKFNYIVCSIEESKDIDTLSLDELHGSLLVYEQKINQQDKDEAGLKIATSSKGTDQVKAKCKGKNSHHKKKKSSSGDSLEKEKREDKSQVECYRCHRFGHYRSECRTNLNRNRGSISNFAETKEDGETKEEEEEVSLLMAYTANKKFFTHLWYLDSGCSNHMCGQKEAFSELDESFQDTVRFGDNSMVSAMGKGKVQVSTKNNSFHTIGEVFYVPALKTNLLSAGQLQEKRYDLISKVEFVRYDILVWGYSLRLACRQIDYFLYIFTTP</sequence>
<dbReference type="PANTHER" id="PTHR47592:SF27">
    <property type="entry name" value="OS08G0421700 PROTEIN"/>
    <property type="match status" value="1"/>
</dbReference>
<comment type="caution">
    <text evidence="4">The sequence shown here is derived from an EMBL/GenBank/DDBJ whole genome shotgun (WGS) entry which is preliminary data.</text>
</comment>
<feature type="domain" description="CCHC-type" evidence="3">
    <location>
        <begin position="94"/>
        <end position="108"/>
    </location>
</feature>
<proteinExistence type="predicted"/>
<organism evidence="4 5">
    <name type="scientific">Solanum tuberosum</name>
    <name type="common">Potato</name>
    <dbReference type="NCBI Taxonomy" id="4113"/>
    <lineage>
        <taxon>Eukaryota</taxon>
        <taxon>Viridiplantae</taxon>
        <taxon>Streptophyta</taxon>
        <taxon>Embryophyta</taxon>
        <taxon>Tracheophyta</taxon>
        <taxon>Spermatophyta</taxon>
        <taxon>Magnoliopsida</taxon>
        <taxon>eudicotyledons</taxon>
        <taxon>Gunneridae</taxon>
        <taxon>Pentapetalae</taxon>
        <taxon>asterids</taxon>
        <taxon>lamiids</taxon>
        <taxon>Solanales</taxon>
        <taxon>Solanaceae</taxon>
        <taxon>Solanoideae</taxon>
        <taxon>Solaneae</taxon>
        <taxon>Solanum</taxon>
    </lineage>
</organism>
<gene>
    <name evidence="4" type="ORF">KY290_027407</name>
</gene>
<dbReference type="InterPro" id="IPR054722">
    <property type="entry name" value="PolX-like_BBD"/>
</dbReference>
<keyword evidence="1" id="KW-0862">Zinc</keyword>
<accession>A0ABQ7UEY6</accession>
<evidence type="ECO:0000256" key="1">
    <source>
        <dbReference type="PROSITE-ProRule" id="PRU00047"/>
    </source>
</evidence>
<dbReference type="InterPro" id="IPR001878">
    <property type="entry name" value="Znf_CCHC"/>
</dbReference>
<evidence type="ECO:0000259" key="3">
    <source>
        <dbReference type="PROSITE" id="PS50158"/>
    </source>
</evidence>
<evidence type="ECO:0000256" key="2">
    <source>
        <dbReference type="SAM" id="MobiDB-lite"/>
    </source>
</evidence>
<dbReference type="Proteomes" id="UP000826656">
    <property type="component" value="Unassembled WGS sequence"/>
</dbReference>
<dbReference type="PROSITE" id="PS50158">
    <property type="entry name" value="ZF_CCHC"/>
    <property type="match status" value="1"/>
</dbReference>
<protein>
    <recommendedName>
        <fullName evidence="3">CCHC-type domain-containing protein</fullName>
    </recommendedName>
</protein>
<evidence type="ECO:0000313" key="4">
    <source>
        <dbReference type="EMBL" id="KAH0748175.1"/>
    </source>
</evidence>
<feature type="compositionally biased region" description="Basic residues" evidence="2">
    <location>
        <begin position="61"/>
        <end position="75"/>
    </location>
</feature>
<reference evidence="4 5" key="1">
    <citation type="journal article" date="2021" name="bioRxiv">
        <title>Chromosome-scale and haplotype-resolved genome assembly of a tetraploid potato cultivar.</title>
        <authorList>
            <person name="Sun H."/>
            <person name="Jiao W.-B."/>
            <person name="Krause K."/>
            <person name="Campoy J.A."/>
            <person name="Goel M."/>
            <person name="Folz-Donahue K."/>
            <person name="Kukat C."/>
            <person name="Huettel B."/>
            <person name="Schneeberger K."/>
        </authorList>
    </citation>
    <scope>NUCLEOTIDE SEQUENCE [LARGE SCALE GENOMIC DNA]</scope>
    <source>
        <strain evidence="4">SolTubOtavaFocal</strain>
        <tissue evidence="4">Leaves</tissue>
    </source>
</reference>
<name>A0ABQ7UEY6_SOLTU</name>
<feature type="region of interest" description="Disordered" evidence="2">
    <location>
        <begin position="58"/>
        <end position="85"/>
    </location>
</feature>
<keyword evidence="1" id="KW-0863">Zinc-finger</keyword>
<evidence type="ECO:0000313" key="5">
    <source>
        <dbReference type="Proteomes" id="UP000826656"/>
    </source>
</evidence>
<dbReference type="SUPFAM" id="SSF57756">
    <property type="entry name" value="Retrovirus zinc finger-like domains"/>
    <property type="match status" value="1"/>
</dbReference>
<dbReference type="Gene3D" id="4.10.60.10">
    <property type="entry name" value="Zinc finger, CCHC-type"/>
    <property type="match status" value="1"/>
</dbReference>
<keyword evidence="5" id="KW-1185">Reference proteome</keyword>
<dbReference type="PANTHER" id="PTHR47592">
    <property type="entry name" value="PBF68 PROTEIN"/>
    <property type="match status" value="1"/>
</dbReference>
<dbReference type="InterPro" id="IPR036875">
    <property type="entry name" value="Znf_CCHC_sf"/>
</dbReference>
<keyword evidence="1" id="KW-0479">Metal-binding</keyword>
<dbReference type="EMBL" id="JAIVGD010000019">
    <property type="protein sequence ID" value="KAH0748175.1"/>
    <property type="molecule type" value="Genomic_DNA"/>
</dbReference>
<dbReference type="Pfam" id="PF22936">
    <property type="entry name" value="Pol_BBD"/>
    <property type="match status" value="1"/>
</dbReference>